<gene>
    <name evidence="3" type="ORF">CFAM422_008715</name>
</gene>
<dbReference type="InterPro" id="IPR029058">
    <property type="entry name" value="AB_hydrolase_fold"/>
</dbReference>
<evidence type="ECO:0000259" key="2">
    <source>
        <dbReference type="Pfam" id="PF00561"/>
    </source>
</evidence>
<dbReference type="Proteomes" id="UP000801864">
    <property type="component" value="Unassembled WGS sequence"/>
</dbReference>
<comment type="caution">
    <text evidence="3">The sequence shown here is derived from an EMBL/GenBank/DDBJ whole genome shotgun (WGS) entry which is preliminary data.</text>
</comment>
<keyword evidence="1 3" id="KW-0378">Hydrolase</keyword>
<name>A0A9P4XCM4_9HYPO</name>
<dbReference type="PANTHER" id="PTHR42977:SF3">
    <property type="entry name" value="AB HYDROLASE-1 DOMAIN-CONTAINING PROTEIN"/>
    <property type="match status" value="1"/>
</dbReference>
<dbReference type="InterPro" id="IPR000073">
    <property type="entry name" value="AB_hydrolase_1"/>
</dbReference>
<dbReference type="PRINTS" id="PR00412">
    <property type="entry name" value="EPOXHYDRLASE"/>
</dbReference>
<accession>A0A9P4XCM4</accession>
<proteinExistence type="predicted"/>
<organism evidence="3 4">
    <name type="scientific">Trichoderma lentiforme</name>
    <dbReference type="NCBI Taxonomy" id="1567552"/>
    <lineage>
        <taxon>Eukaryota</taxon>
        <taxon>Fungi</taxon>
        <taxon>Dikarya</taxon>
        <taxon>Ascomycota</taxon>
        <taxon>Pezizomycotina</taxon>
        <taxon>Sordariomycetes</taxon>
        <taxon>Hypocreomycetidae</taxon>
        <taxon>Hypocreales</taxon>
        <taxon>Hypocreaceae</taxon>
        <taxon>Trichoderma</taxon>
    </lineage>
</organism>
<dbReference type="InterPro" id="IPR051340">
    <property type="entry name" value="Haloalkane_dehalogenase"/>
</dbReference>
<dbReference type="SUPFAM" id="SSF53474">
    <property type="entry name" value="alpha/beta-Hydrolases"/>
    <property type="match status" value="1"/>
</dbReference>
<protein>
    <submittedName>
        <fullName evidence="3">Hydrolase</fullName>
    </submittedName>
</protein>
<dbReference type="Pfam" id="PF00561">
    <property type="entry name" value="Abhydrolase_1"/>
    <property type="match status" value="1"/>
</dbReference>
<dbReference type="GO" id="GO:0004301">
    <property type="term" value="F:epoxide hydrolase activity"/>
    <property type="evidence" value="ECO:0007669"/>
    <property type="project" value="TreeGrafter"/>
</dbReference>
<sequence length="278" mass="31230">MADGVKVFYREAGDPRKPAVLLLHGFPASSHQYRNLIPILAQTHYVLAPDFPGYGFTQVPDDRSYNYTYENLATTTLSWLEVLEIKSFVMYIMDIGAPVGLRIALRRPNSVSGIITQNGNAYTDGFGDGFMPVLDFSRNPNPNRTQAAEEFLTFSAIKSQYTTGVKDPSVIQPEAYYLDFALLSRPGNDHNQLDLLHTYQSNVDLYPAFHKYFRDSQPPLLAIWGKNDVAFVPTGAEAFKKDLPNAQIHFVDSGHFALESELEKIAERITLFLAENNL</sequence>
<dbReference type="PANTHER" id="PTHR42977">
    <property type="entry name" value="HYDROLASE-RELATED"/>
    <property type="match status" value="1"/>
</dbReference>
<dbReference type="EMBL" id="QLNT01000015">
    <property type="protein sequence ID" value="KAF3067761.1"/>
    <property type="molecule type" value="Genomic_DNA"/>
</dbReference>
<feature type="domain" description="AB hydrolase-1" evidence="2">
    <location>
        <begin position="18"/>
        <end position="260"/>
    </location>
</feature>
<dbReference type="AlphaFoldDB" id="A0A9P4XCM4"/>
<dbReference type="Gene3D" id="3.40.50.1820">
    <property type="entry name" value="alpha/beta hydrolase"/>
    <property type="match status" value="1"/>
</dbReference>
<dbReference type="InterPro" id="IPR000639">
    <property type="entry name" value="Epox_hydrolase-like"/>
</dbReference>
<evidence type="ECO:0000256" key="1">
    <source>
        <dbReference type="ARBA" id="ARBA00022801"/>
    </source>
</evidence>
<evidence type="ECO:0000313" key="4">
    <source>
        <dbReference type="Proteomes" id="UP000801864"/>
    </source>
</evidence>
<keyword evidence="4" id="KW-1185">Reference proteome</keyword>
<evidence type="ECO:0000313" key="3">
    <source>
        <dbReference type="EMBL" id="KAF3067761.1"/>
    </source>
</evidence>
<reference evidence="3 4" key="1">
    <citation type="submission" date="2018-06" db="EMBL/GenBank/DDBJ databases">
        <title>Genome analysis of cellulolytic fungus Trichoderma lentiforme CFAM-422.</title>
        <authorList>
            <person name="Steindorff A.S."/>
            <person name="Formighieri E.F."/>
            <person name="Midorikawa G.E.O."/>
            <person name="Tamietti M.S."/>
            <person name="Ramos E.Z."/>
            <person name="Silva A.S."/>
            <person name="Bon E.P.S."/>
            <person name="Mendes T.D."/>
            <person name="Damaso M.C.T."/>
            <person name="Favaro L.C.L."/>
        </authorList>
    </citation>
    <scope>NUCLEOTIDE SEQUENCE [LARGE SCALE GENOMIC DNA]</scope>
    <source>
        <strain evidence="3 4">CFAM-422</strain>
    </source>
</reference>